<dbReference type="EMBL" id="CP110615">
    <property type="protein sequence ID" value="UZJ24105.1"/>
    <property type="molecule type" value="Genomic_DNA"/>
</dbReference>
<protein>
    <recommendedName>
        <fullName evidence="4">5-formyltetrahydrofolate cyclo-ligase</fullName>
        <ecNumber evidence="4">6.3.3.2</ecNumber>
    </recommendedName>
</protein>
<dbReference type="NCBIfam" id="TIGR02727">
    <property type="entry name" value="MTHFS_bact"/>
    <property type="match status" value="1"/>
</dbReference>
<dbReference type="GO" id="GO:0030272">
    <property type="term" value="F:5-formyltetrahydrofolate cyclo-ligase activity"/>
    <property type="evidence" value="ECO:0007669"/>
    <property type="project" value="UniProtKB-EC"/>
</dbReference>
<keyword evidence="4" id="KW-0460">Magnesium</keyword>
<sequence length="190" mass="20055">MGRSKQQWRRELVAARRALPAPVRAAEAVALAAHVRGLAGPGDVVCAHVPVGSEPGSLELLEALVRTGARVLLPLVQTAAPLRWAEHTRTEDLVAARFGLREPVGPGLEPGTIAEADVVLVPALAVDRAGARLGKGQGHYDRSLPLARPGARLVAVVRDQEVVDELPSEPHDVALGWALTPVRGLQPLRG</sequence>
<dbReference type="RefSeq" id="WP_265382212.1">
    <property type="nucleotide sequence ID" value="NZ_CP110615.1"/>
</dbReference>
<keyword evidence="5" id="KW-0436">Ligase</keyword>
<dbReference type="GO" id="GO:0016740">
    <property type="term" value="F:transferase activity"/>
    <property type="evidence" value="ECO:0007669"/>
    <property type="project" value="UniProtKB-KW"/>
</dbReference>
<dbReference type="SUPFAM" id="SSF100950">
    <property type="entry name" value="NagB/RpiA/CoA transferase-like"/>
    <property type="match status" value="1"/>
</dbReference>
<dbReference type="PANTHER" id="PTHR23407:SF1">
    <property type="entry name" value="5-FORMYLTETRAHYDROFOLATE CYCLO-LIGASE"/>
    <property type="match status" value="1"/>
</dbReference>
<evidence type="ECO:0000256" key="1">
    <source>
        <dbReference type="ARBA" id="ARBA00010638"/>
    </source>
</evidence>
<keyword evidence="5" id="KW-0808">Transferase</keyword>
<evidence type="ECO:0000256" key="3">
    <source>
        <dbReference type="ARBA" id="ARBA00022840"/>
    </source>
</evidence>
<dbReference type="InterPro" id="IPR024185">
    <property type="entry name" value="FTHF_cligase-like_sf"/>
</dbReference>
<keyword evidence="6" id="KW-1185">Reference proteome</keyword>
<dbReference type="PANTHER" id="PTHR23407">
    <property type="entry name" value="ATPASE INHIBITOR/5-FORMYLTETRAHYDROFOLATE CYCLO-LIGASE"/>
    <property type="match status" value="1"/>
</dbReference>
<accession>A0ABY6NXH6</accession>
<comment type="catalytic activity">
    <reaction evidence="4">
        <text>(6S)-5-formyl-5,6,7,8-tetrahydrofolate + ATP = (6R)-5,10-methenyltetrahydrofolate + ADP + phosphate</text>
        <dbReference type="Rhea" id="RHEA:10488"/>
        <dbReference type="ChEBI" id="CHEBI:30616"/>
        <dbReference type="ChEBI" id="CHEBI:43474"/>
        <dbReference type="ChEBI" id="CHEBI:57455"/>
        <dbReference type="ChEBI" id="CHEBI:57457"/>
        <dbReference type="ChEBI" id="CHEBI:456216"/>
        <dbReference type="EC" id="6.3.3.2"/>
    </reaction>
</comment>
<evidence type="ECO:0000313" key="5">
    <source>
        <dbReference type="EMBL" id="UZJ24105.1"/>
    </source>
</evidence>
<dbReference type="InterPro" id="IPR002698">
    <property type="entry name" value="FTHF_cligase"/>
</dbReference>
<gene>
    <name evidence="5" type="ORF">RHODO2019_13150</name>
</gene>
<name>A0ABY6NXH6_9NOCA</name>
<dbReference type="Proteomes" id="UP001164965">
    <property type="component" value="Chromosome"/>
</dbReference>
<dbReference type="Gene3D" id="3.40.50.10420">
    <property type="entry name" value="NagB/RpiA/CoA transferase-like"/>
    <property type="match status" value="1"/>
</dbReference>
<evidence type="ECO:0000313" key="6">
    <source>
        <dbReference type="Proteomes" id="UP001164965"/>
    </source>
</evidence>
<keyword evidence="2 4" id="KW-0547">Nucleotide-binding</keyword>
<comment type="cofactor">
    <cofactor evidence="4">
        <name>Mg(2+)</name>
        <dbReference type="ChEBI" id="CHEBI:18420"/>
    </cofactor>
</comment>
<evidence type="ECO:0000256" key="2">
    <source>
        <dbReference type="ARBA" id="ARBA00022741"/>
    </source>
</evidence>
<keyword evidence="3 4" id="KW-0067">ATP-binding</keyword>
<proteinExistence type="inferred from homology"/>
<keyword evidence="4" id="KW-0479">Metal-binding</keyword>
<organism evidence="5 6">
    <name type="scientific">Rhodococcus antarcticus</name>
    <dbReference type="NCBI Taxonomy" id="2987751"/>
    <lineage>
        <taxon>Bacteria</taxon>
        <taxon>Bacillati</taxon>
        <taxon>Actinomycetota</taxon>
        <taxon>Actinomycetes</taxon>
        <taxon>Mycobacteriales</taxon>
        <taxon>Nocardiaceae</taxon>
        <taxon>Rhodococcus</taxon>
    </lineage>
</organism>
<comment type="similarity">
    <text evidence="1 4">Belongs to the 5-formyltetrahydrofolate cyclo-ligase family.</text>
</comment>
<dbReference type="PIRSF" id="PIRSF006806">
    <property type="entry name" value="FTHF_cligase"/>
    <property type="match status" value="1"/>
</dbReference>
<dbReference type="Pfam" id="PF01812">
    <property type="entry name" value="5-FTHF_cyc-lig"/>
    <property type="match status" value="1"/>
</dbReference>
<evidence type="ECO:0000256" key="4">
    <source>
        <dbReference type="RuleBase" id="RU361279"/>
    </source>
</evidence>
<dbReference type="EC" id="6.3.3.2" evidence="4"/>
<reference evidence="5" key="1">
    <citation type="submission" date="2022-10" db="EMBL/GenBank/DDBJ databases">
        <title>Rhodococcus sp.75.</title>
        <authorList>
            <person name="Sun M."/>
        </authorList>
    </citation>
    <scope>NUCLEOTIDE SEQUENCE</scope>
    <source>
        <strain evidence="5">75</strain>
    </source>
</reference>
<dbReference type="InterPro" id="IPR037171">
    <property type="entry name" value="NagB/RpiA_transferase-like"/>
</dbReference>